<name>A0A9N8JLP5_9PEZI</name>
<feature type="region of interest" description="Disordered" evidence="5">
    <location>
        <begin position="197"/>
        <end position="230"/>
    </location>
</feature>
<dbReference type="FunFam" id="2.40.160.120:FF:000001">
    <property type="entry name" value="Oxysterol-binding protein"/>
    <property type="match status" value="1"/>
</dbReference>
<evidence type="ECO:0000256" key="2">
    <source>
        <dbReference type="ARBA" id="ARBA00022448"/>
    </source>
</evidence>
<feature type="region of interest" description="Disordered" evidence="5">
    <location>
        <begin position="309"/>
        <end position="328"/>
    </location>
</feature>
<evidence type="ECO:0000256" key="5">
    <source>
        <dbReference type="SAM" id="MobiDB-lite"/>
    </source>
</evidence>
<reference evidence="7" key="1">
    <citation type="submission" date="2020-06" db="EMBL/GenBank/DDBJ databases">
        <authorList>
            <person name="Onetto C."/>
        </authorList>
    </citation>
    <scope>NUCLEOTIDE SEQUENCE</scope>
</reference>
<keyword evidence="3" id="KW-0445">Lipid transport</keyword>
<keyword evidence="4" id="KW-0446">Lipid-binding</keyword>
<dbReference type="GO" id="GO:0030011">
    <property type="term" value="P:maintenance of cell polarity"/>
    <property type="evidence" value="ECO:0007669"/>
    <property type="project" value="TreeGrafter"/>
</dbReference>
<dbReference type="Proteomes" id="UP000714618">
    <property type="component" value="Unassembled WGS sequence"/>
</dbReference>
<dbReference type="GO" id="GO:0032541">
    <property type="term" value="C:cortical endoplasmic reticulum"/>
    <property type="evidence" value="ECO:0007669"/>
    <property type="project" value="TreeGrafter"/>
</dbReference>
<dbReference type="SUPFAM" id="SSF144000">
    <property type="entry name" value="Oxysterol-binding protein-like"/>
    <property type="match status" value="1"/>
</dbReference>
<evidence type="ECO:0000256" key="3">
    <source>
        <dbReference type="ARBA" id="ARBA00023055"/>
    </source>
</evidence>
<dbReference type="Gene3D" id="2.40.160.120">
    <property type="match status" value="1"/>
</dbReference>
<dbReference type="EMBL" id="CAIJEO010000004">
    <property type="protein sequence ID" value="CAD0090217.1"/>
    <property type="molecule type" value="Genomic_DNA"/>
</dbReference>
<dbReference type="InterPro" id="IPR000648">
    <property type="entry name" value="Oxysterol-bd"/>
</dbReference>
<gene>
    <name evidence="7" type="ORF">AWRI4233_LOCUS2573</name>
</gene>
<evidence type="ECO:0000256" key="4">
    <source>
        <dbReference type="ARBA" id="ARBA00023121"/>
    </source>
</evidence>
<dbReference type="GO" id="GO:0005886">
    <property type="term" value="C:plasma membrane"/>
    <property type="evidence" value="ECO:0007669"/>
    <property type="project" value="TreeGrafter"/>
</dbReference>
<dbReference type="PROSITE" id="PS50003">
    <property type="entry name" value="PH_DOMAIN"/>
    <property type="match status" value="1"/>
</dbReference>
<dbReference type="SMART" id="SM00233">
    <property type="entry name" value="PH"/>
    <property type="match status" value="1"/>
</dbReference>
<keyword evidence="8" id="KW-1185">Reference proteome</keyword>
<dbReference type="Pfam" id="PF15409">
    <property type="entry name" value="PH_8"/>
    <property type="match status" value="1"/>
</dbReference>
<feature type="region of interest" description="Disordered" evidence="5">
    <location>
        <begin position="401"/>
        <end position="458"/>
    </location>
</feature>
<dbReference type="OrthoDB" id="1854502at2759"/>
<dbReference type="InterPro" id="IPR036598">
    <property type="entry name" value="GOLD_dom_sf"/>
</dbReference>
<comment type="caution">
    <text evidence="7">The sequence shown here is derived from an EMBL/GenBank/DDBJ whole genome shotgun (WGS) entry which is preliminary data.</text>
</comment>
<feature type="compositionally biased region" description="Low complexity" evidence="5">
    <location>
        <begin position="548"/>
        <end position="563"/>
    </location>
</feature>
<keyword evidence="2" id="KW-0813">Transport</keyword>
<feature type="compositionally biased region" description="Polar residues" evidence="5">
    <location>
        <begin position="197"/>
        <end position="209"/>
    </location>
</feature>
<protein>
    <recommendedName>
        <fullName evidence="6">PH domain-containing protein</fullName>
    </recommendedName>
</protein>
<dbReference type="GO" id="GO:0097038">
    <property type="term" value="C:perinuclear endoplasmic reticulum"/>
    <property type="evidence" value="ECO:0007669"/>
    <property type="project" value="TreeGrafter"/>
</dbReference>
<evidence type="ECO:0000259" key="6">
    <source>
        <dbReference type="PROSITE" id="PS50003"/>
    </source>
</evidence>
<dbReference type="GO" id="GO:0006887">
    <property type="term" value="P:exocytosis"/>
    <property type="evidence" value="ECO:0007669"/>
    <property type="project" value="TreeGrafter"/>
</dbReference>
<organism evidence="7 8">
    <name type="scientific">Aureobasidium mustum</name>
    <dbReference type="NCBI Taxonomy" id="2773714"/>
    <lineage>
        <taxon>Eukaryota</taxon>
        <taxon>Fungi</taxon>
        <taxon>Dikarya</taxon>
        <taxon>Ascomycota</taxon>
        <taxon>Pezizomycotina</taxon>
        <taxon>Dothideomycetes</taxon>
        <taxon>Dothideomycetidae</taxon>
        <taxon>Dothideales</taxon>
        <taxon>Saccotheciaceae</taxon>
        <taxon>Aureobasidium</taxon>
    </lineage>
</organism>
<evidence type="ECO:0000313" key="7">
    <source>
        <dbReference type="EMBL" id="CAD0090217.1"/>
    </source>
</evidence>
<dbReference type="GO" id="GO:0032934">
    <property type="term" value="F:sterol binding"/>
    <property type="evidence" value="ECO:0007669"/>
    <property type="project" value="TreeGrafter"/>
</dbReference>
<dbReference type="InterPro" id="IPR041680">
    <property type="entry name" value="PH_8"/>
</dbReference>
<dbReference type="GO" id="GO:0035621">
    <property type="term" value="P:ER to Golgi ceramide transport"/>
    <property type="evidence" value="ECO:0007669"/>
    <property type="project" value="TreeGrafter"/>
</dbReference>
<dbReference type="GO" id="GO:0005829">
    <property type="term" value="C:cytosol"/>
    <property type="evidence" value="ECO:0007669"/>
    <property type="project" value="TreeGrafter"/>
</dbReference>
<dbReference type="Gene3D" id="3.30.70.3490">
    <property type="match status" value="1"/>
</dbReference>
<dbReference type="InterPro" id="IPR001849">
    <property type="entry name" value="PH_domain"/>
</dbReference>
<dbReference type="InterPro" id="IPR011993">
    <property type="entry name" value="PH-like_dom_sf"/>
</dbReference>
<dbReference type="InterPro" id="IPR037239">
    <property type="entry name" value="OSBP_sf"/>
</dbReference>
<dbReference type="SUPFAM" id="SSF101576">
    <property type="entry name" value="Supernatant protein factor (SPF), C-terminal domain"/>
    <property type="match status" value="1"/>
</dbReference>
<dbReference type="Gene3D" id="2.30.29.30">
    <property type="entry name" value="Pleckstrin-homology domain (PH domain)/Phosphotyrosine-binding domain (PTB)"/>
    <property type="match status" value="1"/>
</dbReference>
<feature type="region of interest" description="Disordered" evidence="5">
    <location>
        <begin position="46"/>
        <end position="89"/>
    </location>
</feature>
<dbReference type="GO" id="GO:0034727">
    <property type="term" value="P:piecemeal microautophagy of the nucleus"/>
    <property type="evidence" value="ECO:0007669"/>
    <property type="project" value="TreeGrafter"/>
</dbReference>
<sequence>MENLQIHSRSYIVRWVHVNEGHSIGWSVQPHKKSINFGIFKHPGTKNGLAPGMPTSSSATLEPPPSAHSNDEPLNDGRKRRGSVAKHEASTVMEKLHSIGLRCVEWVGNCEADKVRVGTYDVAPGQGGMYGLVFDNTFSKTVSKTATLVLMTHPTNAPPKSRAQLKAQSSMSNLKNSPRISATPGASVESLGKELENTQAAKGQRSPFNKSLAPHDIHSGTLGKRRRKKGQGYARRFFSLDFTSGTLSYYRNSHASALRGAVPLSLVAVGADSKTREFSVDSGAEVWHLRASNQKDFEEWREALERASATAVSGPSTPAVFTQNRNPFPGASDAVTSVEWERAEEIVSRISGSRDALRRLAQDTDVKISPSVAAASPSASSVESFANPFFADADTASTAASSERLPFWKRKPSTASKDAPGFKRKTSGQQLEVPNGSAATSHPTSPVPNYSTKQPQTASITMQETHERCLALLRDLDNVVNDFSALLAESKARRMPINPNLLAPAASRLSIDSVSSQEFFDAEDVPSQLLSIRRSSEATREDDQDFQDITSNGDDSDTSSDVGDATEISNDTTTAAGQITLFPAKPVPLTSPLPKVKYRTTISPPKQPPPSLIGFLRKNAGKDLSTVSMPVTANEPLSALQRLAEPFESVDLLHKASSLSSPDKALDRLVYVAAFAISNFASNRVKERAIRKPFNPMLGETYELIRADLGFRFVSEKVCHRPVRMAFQADALDSAWSLSQSQQPTQKFWGKSAELNTEGKMRLVLHNVNGEKYSWTLATCFLRNVIAGEKYVEPVESMTIVNETTGSKAVATFKAGGIFSGRSEEVTTQFYDASSSSPLAPTLTGKWTESLSRTDTGETVWTAGPLVPNAAKVYGYTSFAACLNQLDDNDKKEVAPTDSRLRPDQRALEDGKTDEAEALKARLEERQRARRKVLETHGVEWKPKFFDLVKGEEGDEEVWRLVGGKHGYWDRRDKGDWKDVETVFET</sequence>
<dbReference type="AlphaFoldDB" id="A0A9N8JLP5"/>
<dbReference type="PANTHER" id="PTHR10972:SF203">
    <property type="entry name" value="OXYSTEROL-BINDING PROTEIN HOMOLOG 3"/>
    <property type="match status" value="1"/>
</dbReference>
<dbReference type="CDD" id="cd13289">
    <property type="entry name" value="PH_Osh3p_yeast"/>
    <property type="match status" value="1"/>
</dbReference>
<evidence type="ECO:0000256" key="1">
    <source>
        <dbReference type="ARBA" id="ARBA00008842"/>
    </source>
</evidence>
<dbReference type="PANTHER" id="PTHR10972">
    <property type="entry name" value="OXYSTEROL-BINDING PROTEIN-RELATED"/>
    <property type="match status" value="1"/>
</dbReference>
<dbReference type="GO" id="GO:0120009">
    <property type="term" value="P:intermembrane lipid transfer"/>
    <property type="evidence" value="ECO:0007669"/>
    <property type="project" value="UniProtKB-ARBA"/>
</dbReference>
<feature type="region of interest" description="Disordered" evidence="5">
    <location>
        <begin position="534"/>
        <end position="570"/>
    </location>
</feature>
<feature type="domain" description="PH" evidence="6">
    <location>
        <begin position="215"/>
        <end position="309"/>
    </location>
</feature>
<accession>A0A9N8JLP5</accession>
<dbReference type="SUPFAM" id="SSF50729">
    <property type="entry name" value="PH domain-like"/>
    <property type="match status" value="1"/>
</dbReference>
<comment type="similarity">
    <text evidence="1">Belongs to the OSBP family.</text>
</comment>
<evidence type="ECO:0000313" key="8">
    <source>
        <dbReference type="Proteomes" id="UP000714618"/>
    </source>
</evidence>
<dbReference type="FunFam" id="2.30.29.30:FF:000369">
    <property type="entry name" value="Oxysterol binding protein"/>
    <property type="match status" value="1"/>
</dbReference>
<feature type="compositionally biased region" description="Polar residues" evidence="5">
    <location>
        <begin position="310"/>
        <end position="326"/>
    </location>
</feature>
<feature type="compositionally biased region" description="Polar residues" evidence="5">
    <location>
        <begin position="427"/>
        <end position="458"/>
    </location>
</feature>
<proteinExistence type="inferred from homology"/>
<dbReference type="Pfam" id="PF01237">
    <property type="entry name" value="Oxysterol_BP"/>
    <property type="match status" value="1"/>
</dbReference>
<dbReference type="GO" id="GO:0006897">
    <property type="term" value="P:endocytosis"/>
    <property type="evidence" value="ECO:0007669"/>
    <property type="project" value="TreeGrafter"/>
</dbReference>